<dbReference type="Pfam" id="PF00023">
    <property type="entry name" value="Ank"/>
    <property type="match status" value="1"/>
</dbReference>
<name>A0A8H4FHB3_COLGL</name>
<dbReference type="PROSITE" id="PS50088">
    <property type="entry name" value="ANK_REPEAT"/>
    <property type="match status" value="1"/>
</dbReference>
<dbReference type="RefSeq" id="XP_045261376.1">
    <property type="nucleotide sequence ID" value="XM_045412341.1"/>
</dbReference>
<dbReference type="InterPro" id="IPR036770">
    <property type="entry name" value="Ankyrin_rpt-contain_sf"/>
</dbReference>
<evidence type="ECO:0000313" key="6">
    <source>
        <dbReference type="EMBL" id="KAF3802217.1"/>
    </source>
</evidence>
<evidence type="ECO:0008006" key="8">
    <source>
        <dbReference type="Google" id="ProtNLM"/>
    </source>
</evidence>
<evidence type="ECO:0000259" key="5">
    <source>
        <dbReference type="Pfam" id="PF24883"/>
    </source>
</evidence>
<sequence>MARERKRDTFLRLFGSKDRRLAASQADDSKLVSSTSELAPTALSPPRANTPDPTPKKQLEALDIQQKEPETPDDVWAAAFRKFQESDGDLAKAYAKIINPAHEEDNAGFDVNFVESTVKNLEKKRDEKQWKVAFAGKSIHVRSQVEKMVKFLLWTDTVVKPALSTQPYAALAWSAVSILLPLVNAGTELHEAMMTGLEEINRMLVFWKISESSVYPFRSHERRSFYDVFIDLHCRIIRYYAHAVCHLSSTQTSRARENLFGWNGWKAETRSMNDLNQSCQTYLEAAQRKASQDGMEMQLVEIHNSRLALEDISRGLEEIQFQYEDQLEGRLLESLYANFKGHKNANPERVQGTCEWVLQDPKFRRWRDSRSSSLLWISAGPGYGKSVLSRALIDESLLQSPERAATSSVCYFFFKGGDDKRERACDAVAAILHQLFAQDWTGNLIKKAKTPYHRAGAGLRDSFDELCDILTSCIHSPDVGEIICVLDALDECESKERERLVGYLKNFYDTFEHGSPSTSSLKFVITSRSWKAIQLSLQGLFEPEHPSQSSRINGDETLLKISKEIELVIEKNLPTITGHLSKSDQEDIGKHLKAMKNRTYLWLRLVFQMIKEEPTGYMRKSDILQLFDSLPAKVSMVYDRILGRLNNDLDSKTECLFQLMLAAPRPLTVREADEALTILFSRTNQWKSLKDFDNDCWGEGFPSVVQNWTGFLVIMRRNWHREYKLSFLHQTVREFLLSPKHTPGSWKGRFSYPKTQTAMFSTCLKSLRTSLLPLERGNEGDGEGFEFRSGHFKKYAAEYWPYHYARLDPGQQEEYHDQIRALCDVAQPGTVKWLDRNTSFSMFRRSFNLELESFDQLSLAAFFGFVHLFEKIAPTNLFDSRRAMSNKVSPLQAASWNGQLDMVKMLVQRNADVNYNPLNIGSPIQLANSHGKMKTVEFLFTCTPAPAITERDWELLARRTEGIRILSLILKRLPDTESSTKLFEFAVRNICHGGDILKLLMHERPALKLSDLMIYSAIGNGSCDPDTVDVLLSRRSDLHVTEKMVEEACARWHGALEVLKILYERSPDAKASDRALALAAGNRKLGLDIVKFLSEKHPELKIPAEAFCAASRNGEISVEMLHLLFRIEGGQKVTTDLILSATDNRLGGKATLDFLACQDGFGFTQGCLETCFENKEVLDSSFFPHSFFLHVGHLMRLGGDDITITEIMMKRVASWKSYQVNLFLKSIGSDFSVFITDDVYNGSRQACQASRGPVMHVYERYDRFETMKTLMEAHAVDIQMKGIDGHRLSKDEAMDKLESWKKELDDFYATDVDSIDNTIERGTRVSHGM</sequence>
<dbReference type="GeneID" id="69019583"/>
<feature type="domain" description="Nephrocystin 3-like N-terminal" evidence="5">
    <location>
        <begin position="352"/>
        <end position="528"/>
    </location>
</feature>
<reference evidence="6" key="1">
    <citation type="journal article" date="2020" name="Phytopathology">
        <title>Genome sequence and comparative analysis of Colletotrichum gloeosporioides isolated from Liriodendron leaves.</title>
        <authorList>
            <person name="Fu F.F."/>
            <person name="Hao Z."/>
            <person name="Wang P."/>
            <person name="Lu Y."/>
            <person name="Xue L.J."/>
            <person name="Wei G."/>
            <person name="Tian Y."/>
            <person name="Baishi H."/>
            <person name="Xu H."/>
            <person name="Shi J."/>
            <person name="Cheng T."/>
            <person name="Wang G."/>
            <person name="Yi Y."/>
            <person name="Chen J."/>
        </authorList>
    </citation>
    <scope>NUCLEOTIDE SEQUENCE</scope>
    <source>
        <strain evidence="6">Lc1</strain>
    </source>
</reference>
<dbReference type="InterPro" id="IPR056884">
    <property type="entry name" value="NPHP3-like_N"/>
</dbReference>
<dbReference type="InterPro" id="IPR031359">
    <property type="entry name" value="NACHT_N"/>
</dbReference>
<dbReference type="PANTHER" id="PTHR10039:SF17">
    <property type="entry name" value="FUNGAL STAND N-TERMINAL GOODBYE DOMAIN-CONTAINING PROTEIN-RELATED"/>
    <property type="match status" value="1"/>
</dbReference>
<organism evidence="6 7">
    <name type="scientific">Colletotrichum gloeosporioides</name>
    <name type="common">Anthracnose fungus</name>
    <name type="synonym">Glomerella cingulata</name>
    <dbReference type="NCBI Taxonomy" id="474922"/>
    <lineage>
        <taxon>Eukaryota</taxon>
        <taxon>Fungi</taxon>
        <taxon>Dikarya</taxon>
        <taxon>Ascomycota</taxon>
        <taxon>Pezizomycotina</taxon>
        <taxon>Sordariomycetes</taxon>
        <taxon>Hypocreomycetidae</taxon>
        <taxon>Glomerellales</taxon>
        <taxon>Glomerellaceae</taxon>
        <taxon>Colletotrichum</taxon>
        <taxon>Colletotrichum gloeosporioides species complex</taxon>
    </lineage>
</organism>
<dbReference type="Gene3D" id="3.40.50.300">
    <property type="entry name" value="P-loop containing nucleotide triphosphate hydrolases"/>
    <property type="match status" value="1"/>
</dbReference>
<feature type="repeat" description="ANK" evidence="2">
    <location>
        <begin position="886"/>
        <end position="918"/>
    </location>
</feature>
<dbReference type="SMART" id="SM00248">
    <property type="entry name" value="ANK"/>
    <property type="match status" value="3"/>
</dbReference>
<dbReference type="Proteomes" id="UP000613401">
    <property type="component" value="Unassembled WGS sequence"/>
</dbReference>
<accession>A0A8H4FHB3</accession>
<feature type="region of interest" description="Disordered" evidence="3">
    <location>
        <begin position="23"/>
        <end position="56"/>
    </location>
</feature>
<protein>
    <recommendedName>
        <fullName evidence="8">NWD NACHT-NTPase N-terminal domain-containing protein</fullName>
    </recommendedName>
</protein>
<evidence type="ECO:0000256" key="2">
    <source>
        <dbReference type="PROSITE-ProRule" id="PRU00023"/>
    </source>
</evidence>
<proteinExistence type="predicted"/>
<dbReference type="PROSITE" id="PS50297">
    <property type="entry name" value="ANK_REP_REGION"/>
    <property type="match status" value="1"/>
</dbReference>
<dbReference type="PANTHER" id="PTHR10039">
    <property type="entry name" value="AMELOGENIN"/>
    <property type="match status" value="1"/>
</dbReference>
<dbReference type="EMBL" id="WVTB01000065">
    <property type="protein sequence ID" value="KAF3802217.1"/>
    <property type="molecule type" value="Genomic_DNA"/>
</dbReference>
<reference evidence="6" key="2">
    <citation type="submission" date="2020-03" db="EMBL/GenBank/DDBJ databases">
        <authorList>
            <person name="Fu F.-F."/>
            <person name="Chen J."/>
        </authorList>
    </citation>
    <scope>NUCLEOTIDE SEQUENCE</scope>
    <source>
        <strain evidence="6">Lc1</strain>
    </source>
</reference>
<dbReference type="SUPFAM" id="SSF48403">
    <property type="entry name" value="Ankyrin repeat"/>
    <property type="match status" value="1"/>
</dbReference>
<evidence type="ECO:0000256" key="1">
    <source>
        <dbReference type="ARBA" id="ARBA00022737"/>
    </source>
</evidence>
<evidence type="ECO:0000259" key="4">
    <source>
        <dbReference type="Pfam" id="PF17100"/>
    </source>
</evidence>
<keyword evidence="1" id="KW-0677">Repeat</keyword>
<dbReference type="Pfam" id="PF24883">
    <property type="entry name" value="NPHP3_N"/>
    <property type="match status" value="1"/>
</dbReference>
<evidence type="ECO:0000313" key="7">
    <source>
        <dbReference type="Proteomes" id="UP000613401"/>
    </source>
</evidence>
<evidence type="ECO:0000256" key="3">
    <source>
        <dbReference type="SAM" id="MobiDB-lite"/>
    </source>
</evidence>
<dbReference type="InterPro" id="IPR027417">
    <property type="entry name" value="P-loop_NTPase"/>
</dbReference>
<gene>
    <name evidence="6" type="ORF">GCG54_00012464</name>
</gene>
<comment type="caution">
    <text evidence="6">The sequence shown here is derived from an EMBL/GenBank/DDBJ whole genome shotgun (WGS) entry which is preliminary data.</text>
</comment>
<dbReference type="InterPro" id="IPR002110">
    <property type="entry name" value="Ankyrin_rpt"/>
</dbReference>
<feature type="domain" description="NWD NACHT-NTPase N-terminal" evidence="4">
    <location>
        <begin position="74"/>
        <end position="277"/>
    </location>
</feature>
<dbReference type="Pfam" id="PF17100">
    <property type="entry name" value="NACHT_N"/>
    <property type="match status" value="1"/>
</dbReference>
<dbReference type="Gene3D" id="1.25.40.20">
    <property type="entry name" value="Ankyrin repeat-containing domain"/>
    <property type="match status" value="1"/>
</dbReference>
<keyword evidence="7" id="KW-1185">Reference proteome</keyword>
<keyword evidence="2" id="KW-0040">ANK repeat</keyword>